<dbReference type="GO" id="GO:0006364">
    <property type="term" value="P:rRNA processing"/>
    <property type="evidence" value="ECO:0007669"/>
    <property type="project" value="InterPro"/>
</dbReference>
<evidence type="ECO:0000313" key="3">
    <source>
        <dbReference type="EMBL" id="CAG9279348.1"/>
    </source>
</evidence>
<dbReference type="GO" id="GO:0019843">
    <property type="term" value="F:rRNA binding"/>
    <property type="evidence" value="ECO:0007669"/>
    <property type="project" value="InterPro"/>
</dbReference>
<feature type="compositionally biased region" description="Low complexity" evidence="1">
    <location>
        <begin position="394"/>
        <end position="409"/>
    </location>
</feature>
<dbReference type="GO" id="GO:0000027">
    <property type="term" value="P:ribosomal large subunit assembly"/>
    <property type="evidence" value="ECO:0007669"/>
    <property type="project" value="TreeGrafter"/>
</dbReference>
<feature type="region of interest" description="Disordered" evidence="1">
    <location>
        <begin position="259"/>
        <end position="290"/>
    </location>
</feature>
<organism evidence="3">
    <name type="scientific">Phaeodactylum tricornutum</name>
    <name type="common">Diatom</name>
    <dbReference type="NCBI Taxonomy" id="2850"/>
    <lineage>
        <taxon>Eukaryota</taxon>
        <taxon>Sar</taxon>
        <taxon>Stramenopiles</taxon>
        <taxon>Ochrophyta</taxon>
        <taxon>Bacillariophyta</taxon>
        <taxon>Bacillariophyceae</taxon>
        <taxon>Bacillariophycidae</taxon>
        <taxon>Naviculales</taxon>
        <taxon>Phaeodactylaceae</taxon>
        <taxon>Phaeodactylum</taxon>
    </lineage>
</organism>
<dbReference type="GO" id="GO:0030687">
    <property type="term" value="C:preribosome, large subunit precursor"/>
    <property type="evidence" value="ECO:0007669"/>
    <property type="project" value="TreeGrafter"/>
</dbReference>
<protein>
    <recommendedName>
        <fullName evidence="2">Brix domain-containing protein</fullName>
    </recommendedName>
</protein>
<proteinExistence type="predicted"/>
<evidence type="ECO:0000259" key="2">
    <source>
        <dbReference type="PROSITE" id="PS50833"/>
    </source>
</evidence>
<evidence type="ECO:0000256" key="1">
    <source>
        <dbReference type="SAM" id="MobiDB-lite"/>
    </source>
</evidence>
<feature type="compositionally biased region" description="Basic and acidic residues" evidence="1">
    <location>
        <begin position="338"/>
        <end position="387"/>
    </location>
</feature>
<dbReference type="Pfam" id="PF04427">
    <property type="entry name" value="Brix"/>
    <property type="match status" value="1"/>
</dbReference>
<feature type="domain" description="Brix" evidence="2">
    <location>
        <begin position="35"/>
        <end position="316"/>
    </location>
</feature>
<dbReference type="AlphaFoldDB" id="A0A8J9SXY7"/>
<dbReference type="InterPro" id="IPR045112">
    <property type="entry name" value="PPAN-like"/>
</dbReference>
<dbReference type="EMBL" id="OU594952">
    <property type="protein sequence ID" value="CAG9279348.1"/>
    <property type="molecule type" value="Genomic_DNA"/>
</dbReference>
<gene>
    <name evidence="3" type="ORF">PTTT1_LOCUS9803</name>
</gene>
<name>A0A8J9SXY7_PHATR</name>
<feature type="region of interest" description="Disordered" evidence="1">
    <location>
        <begin position="338"/>
        <end position="418"/>
    </location>
</feature>
<feature type="region of interest" description="Disordered" evidence="1">
    <location>
        <begin position="1"/>
        <end position="33"/>
    </location>
</feature>
<sequence length="418" mass="46662">MPKQGRRRKKTRTHVSGEDAGAQASTALEETRKVPKSLVIRRGKTSPQVGELVQDLRQVLLPYTALHFQEDPNNRKLTLQQYSTNLALPMGITHILAFSQNQEKLNLRLARTPEGPTLYFHVHRFSLNKSIKALQRRPIALTSALTANPPIVVTNNFGDHQASPHVKLMRITFQNLFPAINVSQVKLKDCRRVVLFNLIPGADGPDGTKPSTIEIRQYAIKATPTGVNRRVRRLVQAKLPNLHKVNDIADYLAGNAVVSDAPSDSEPEDDPSNVVQLSDTYAGKGNGKSQKSALKLVELGPRLSLELYKVEKGLGAGEVLYHAHVHKTTEEAAALKARKEKEGRLKQDRRNVQEQNVERKRQAAEEKRESKRQRKEEREQQAMERLRAGQPQDAESSSTEESSEASASESENENAQEA</sequence>
<dbReference type="PANTHER" id="PTHR12661">
    <property type="entry name" value="PETER PAN-RELATED"/>
    <property type="match status" value="1"/>
</dbReference>
<dbReference type="PROSITE" id="PS50833">
    <property type="entry name" value="BRIX"/>
    <property type="match status" value="1"/>
</dbReference>
<accession>A0A8J9SXY7</accession>
<dbReference type="PANTHER" id="PTHR12661:SF5">
    <property type="entry name" value="SUPPRESSOR OF SWI4 1 HOMOLOG"/>
    <property type="match status" value="1"/>
</dbReference>
<dbReference type="Proteomes" id="UP000836788">
    <property type="component" value="Chromosome 11"/>
</dbReference>
<dbReference type="InterPro" id="IPR007109">
    <property type="entry name" value="Brix"/>
</dbReference>
<feature type="compositionally biased region" description="Basic residues" evidence="1">
    <location>
        <begin position="1"/>
        <end position="13"/>
    </location>
</feature>
<dbReference type="SMART" id="SM00879">
    <property type="entry name" value="Brix"/>
    <property type="match status" value="1"/>
</dbReference>
<reference evidence="3" key="1">
    <citation type="submission" date="2022-02" db="EMBL/GenBank/DDBJ databases">
        <authorList>
            <person name="Giguere J D."/>
        </authorList>
    </citation>
    <scope>NUCLEOTIDE SEQUENCE</scope>
    <source>
        <strain evidence="3">CCAP 1055/1</strain>
    </source>
</reference>